<dbReference type="EMBL" id="ASXJ01000016">
    <property type="protein sequence ID" value="ERM03422.1"/>
    <property type="molecule type" value="Genomic_DNA"/>
</dbReference>
<dbReference type="PROSITE" id="PS51257">
    <property type="entry name" value="PROKAR_LIPOPROTEIN"/>
    <property type="match status" value="1"/>
</dbReference>
<feature type="chain" id="PRO_5004657337" description="Lipoprotein" evidence="1">
    <location>
        <begin position="32"/>
        <end position="108"/>
    </location>
</feature>
<evidence type="ECO:0008006" key="4">
    <source>
        <dbReference type="Google" id="ProtNLM"/>
    </source>
</evidence>
<accession>U4VKM7</accession>
<evidence type="ECO:0000313" key="2">
    <source>
        <dbReference type="EMBL" id="ERM03422.1"/>
    </source>
</evidence>
<sequence length="108" mass="11695">MTYSVRGFCRISARPALVALSLALLAGCANRQHVTVGALPDDYRTNHPITIAEREQVTDIPIAQADQKLSPMQRGIVQAQSPITGAAAPACFMFWCLQARPIRPPHTG</sequence>
<reference evidence="2 3" key="1">
    <citation type="journal article" date="2014" name="FEMS Microbiol. Lett.">
        <title>Genome sequencing analysis reveals virulence-related gene content of Ochrobactrum intermedium strain 229E, a urease-positive strain isolated from the human gastric niche.</title>
        <authorList>
            <person name="Kulkarni G.J."/>
            <person name="Shetty S."/>
            <person name="Dharne M.S."/>
            <person name="Shouche Y.S."/>
        </authorList>
    </citation>
    <scope>NUCLEOTIDE SEQUENCE [LARGE SCALE GENOMIC DNA]</scope>
    <source>
        <strain evidence="2 3">229E</strain>
    </source>
</reference>
<comment type="caution">
    <text evidence="2">The sequence shown here is derived from an EMBL/GenBank/DDBJ whole genome shotgun (WGS) entry which is preliminary data.</text>
</comment>
<gene>
    <name evidence="2" type="ORF">Q644_11290</name>
</gene>
<dbReference type="InterPro" id="IPR019027">
    <property type="entry name" value="Pilus_biogenesis_CpaD-related"/>
</dbReference>
<name>U4VKM7_9HYPH</name>
<organism evidence="2 3">
    <name type="scientific">Brucella intermedia 229E</name>
    <dbReference type="NCBI Taxonomy" id="1337887"/>
    <lineage>
        <taxon>Bacteria</taxon>
        <taxon>Pseudomonadati</taxon>
        <taxon>Pseudomonadota</taxon>
        <taxon>Alphaproteobacteria</taxon>
        <taxon>Hyphomicrobiales</taxon>
        <taxon>Brucellaceae</taxon>
        <taxon>Brucella/Ochrobactrum group</taxon>
        <taxon>Brucella</taxon>
    </lineage>
</organism>
<protein>
    <recommendedName>
        <fullName evidence="4">Lipoprotein</fullName>
    </recommendedName>
</protein>
<dbReference type="PATRIC" id="fig|1337887.3.peg.422"/>
<dbReference type="Pfam" id="PF09476">
    <property type="entry name" value="Pilus_CpaD"/>
    <property type="match status" value="1"/>
</dbReference>
<proteinExistence type="predicted"/>
<dbReference type="Proteomes" id="UP000016842">
    <property type="component" value="Unassembled WGS sequence"/>
</dbReference>
<evidence type="ECO:0000313" key="3">
    <source>
        <dbReference type="Proteomes" id="UP000016842"/>
    </source>
</evidence>
<evidence type="ECO:0000256" key="1">
    <source>
        <dbReference type="SAM" id="SignalP"/>
    </source>
</evidence>
<keyword evidence="1" id="KW-0732">Signal</keyword>
<feature type="signal peptide" evidence="1">
    <location>
        <begin position="1"/>
        <end position="31"/>
    </location>
</feature>
<dbReference type="AlphaFoldDB" id="U4VKM7"/>